<feature type="compositionally biased region" description="Low complexity" evidence="6">
    <location>
        <begin position="199"/>
        <end position="228"/>
    </location>
</feature>
<dbReference type="Proteomes" id="UP000524246">
    <property type="component" value="Unassembled WGS sequence"/>
</dbReference>
<dbReference type="NCBIfam" id="TIGR00731">
    <property type="entry name" value="bL25_bact_ctc"/>
    <property type="match status" value="1"/>
</dbReference>
<evidence type="ECO:0000256" key="6">
    <source>
        <dbReference type="SAM" id="MobiDB-lite"/>
    </source>
</evidence>
<feature type="domain" description="Large ribosomal subunit protein bL25 L25" evidence="7">
    <location>
        <begin position="8"/>
        <end position="95"/>
    </location>
</feature>
<dbReference type="Gene3D" id="2.170.120.20">
    <property type="entry name" value="Ribosomal protein L25, beta domain"/>
    <property type="match status" value="1"/>
</dbReference>
<sequence>MEGFTVELSRRDQLGKGAAGRYRREGLIPVEVYQKGVGNVSALVQYFQFIQLAQKAKISQVFFLKSEDESLNGRSALVREIQRDHLTGKPIHIDFIALKDDEEIEVEVGLSFVGEPYGVKQEGGIFNPIMHHLLVSCLPKDIPSEIVVEVSGLRLNESIHAGDIPLPEGVSLVTHAEEPVVIVLTPKAEVVETPAEAAVAEGAAAEGATAEGGAAAPAADKASPAAAKGADKGAEKEKK</sequence>
<dbReference type="PANTHER" id="PTHR33284:SF1">
    <property type="entry name" value="RIBOSOMAL PROTEIN L25_GLN-TRNA SYNTHETASE, ANTI-CODON-BINDING DOMAIN-CONTAINING PROTEIN"/>
    <property type="match status" value="1"/>
</dbReference>
<feature type="region of interest" description="Disordered" evidence="6">
    <location>
        <begin position="199"/>
        <end position="239"/>
    </location>
</feature>
<dbReference type="Pfam" id="PF14693">
    <property type="entry name" value="Ribosomal_TL5_C"/>
    <property type="match status" value="1"/>
</dbReference>
<dbReference type="PANTHER" id="PTHR33284">
    <property type="entry name" value="RIBOSOMAL PROTEIN L25/GLN-TRNA SYNTHETASE, ANTI-CODON-BINDING DOMAIN-CONTAINING PROTEIN"/>
    <property type="match status" value="1"/>
</dbReference>
<comment type="caution">
    <text evidence="9">The sequence shown here is derived from an EMBL/GenBank/DDBJ whole genome shotgun (WGS) entry which is preliminary data.</text>
</comment>
<evidence type="ECO:0000256" key="1">
    <source>
        <dbReference type="ARBA" id="ARBA00022730"/>
    </source>
</evidence>
<dbReference type="SUPFAM" id="SSF50715">
    <property type="entry name" value="Ribosomal protein L25-like"/>
    <property type="match status" value="1"/>
</dbReference>
<dbReference type="InterPro" id="IPR037121">
    <property type="entry name" value="Ribosomal_bL25_C"/>
</dbReference>
<evidence type="ECO:0000313" key="10">
    <source>
        <dbReference type="Proteomes" id="UP000524246"/>
    </source>
</evidence>
<evidence type="ECO:0000259" key="8">
    <source>
        <dbReference type="Pfam" id="PF14693"/>
    </source>
</evidence>
<dbReference type="Pfam" id="PF01386">
    <property type="entry name" value="Ribosomal_L25p"/>
    <property type="match status" value="1"/>
</dbReference>
<keyword evidence="1 5" id="KW-0699">rRNA-binding</keyword>
<dbReference type="InterPro" id="IPR020056">
    <property type="entry name" value="Rbsml_bL25/Gln-tRNA_synth_N"/>
</dbReference>
<dbReference type="AlphaFoldDB" id="A0A7X9IK28"/>
<keyword evidence="4 5" id="KW-0687">Ribonucleoprotein</keyword>
<accession>A0A7X9IK28</accession>
<dbReference type="GO" id="GO:0008097">
    <property type="term" value="F:5S rRNA binding"/>
    <property type="evidence" value="ECO:0007669"/>
    <property type="project" value="InterPro"/>
</dbReference>
<dbReference type="Gene3D" id="2.40.240.10">
    <property type="entry name" value="Ribosomal Protein L25, Chain P"/>
    <property type="match status" value="1"/>
</dbReference>
<dbReference type="GO" id="GO:0006412">
    <property type="term" value="P:translation"/>
    <property type="evidence" value="ECO:0007669"/>
    <property type="project" value="UniProtKB-UniRule"/>
</dbReference>
<dbReference type="InterPro" id="IPR020930">
    <property type="entry name" value="Ribosomal_uL5_bac-type"/>
</dbReference>
<comment type="similarity">
    <text evidence="5">Belongs to the bacterial ribosomal protein bL25 family. CTC subfamily.</text>
</comment>
<evidence type="ECO:0000259" key="7">
    <source>
        <dbReference type="Pfam" id="PF01386"/>
    </source>
</evidence>
<feature type="domain" description="Large ribosomal subunit protein bL25 beta" evidence="8">
    <location>
        <begin position="103"/>
        <end position="187"/>
    </location>
</feature>
<gene>
    <name evidence="5" type="primary">rplY</name>
    <name evidence="5" type="synonym">ctc</name>
    <name evidence="9" type="ORF">GYA55_00025</name>
</gene>
<organism evidence="9 10">
    <name type="scientific">SAR324 cluster bacterium</name>
    <dbReference type="NCBI Taxonomy" id="2024889"/>
    <lineage>
        <taxon>Bacteria</taxon>
        <taxon>Deltaproteobacteria</taxon>
        <taxon>SAR324 cluster</taxon>
    </lineage>
</organism>
<evidence type="ECO:0000256" key="4">
    <source>
        <dbReference type="ARBA" id="ARBA00023274"/>
    </source>
</evidence>
<dbReference type="EMBL" id="JAAZON010000001">
    <property type="protein sequence ID" value="NMC61530.1"/>
    <property type="molecule type" value="Genomic_DNA"/>
</dbReference>
<reference evidence="9 10" key="1">
    <citation type="journal article" date="2020" name="Biotechnol. Biofuels">
        <title>New insights from the biogas microbiome by comprehensive genome-resolved metagenomics of nearly 1600 species originating from multiple anaerobic digesters.</title>
        <authorList>
            <person name="Campanaro S."/>
            <person name="Treu L."/>
            <person name="Rodriguez-R L.M."/>
            <person name="Kovalovszki A."/>
            <person name="Ziels R.M."/>
            <person name="Maus I."/>
            <person name="Zhu X."/>
            <person name="Kougias P.G."/>
            <person name="Basile A."/>
            <person name="Luo G."/>
            <person name="Schluter A."/>
            <person name="Konstantinidis K.T."/>
            <person name="Angelidaki I."/>
        </authorList>
    </citation>
    <scope>NUCLEOTIDE SEQUENCE [LARGE SCALE GENOMIC DNA]</scope>
    <source>
        <strain evidence="9">AS27yjCOA_65</strain>
    </source>
</reference>
<feature type="compositionally biased region" description="Basic and acidic residues" evidence="6">
    <location>
        <begin position="229"/>
        <end position="239"/>
    </location>
</feature>
<evidence type="ECO:0000256" key="3">
    <source>
        <dbReference type="ARBA" id="ARBA00022980"/>
    </source>
</evidence>
<dbReference type="HAMAP" id="MF_01334">
    <property type="entry name" value="Ribosomal_bL25_CTC"/>
    <property type="match status" value="1"/>
</dbReference>
<dbReference type="GO" id="GO:0022625">
    <property type="term" value="C:cytosolic large ribosomal subunit"/>
    <property type="evidence" value="ECO:0007669"/>
    <property type="project" value="TreeGrafter"/>
</dbReference>
<dbReference type="InterPro" id="IPR029751">
    <property type="entry name" value="Ribosomal_L25_dom"/>
</dbReference>
<dbReference type="InterPro" id="IPR020057">
    <property type="entry name" value="Ribosomal_bL25_b-dom"/>
</dbReference>
<evidence type="ECO:0000256" key="2">
    <source>
        <dbReference type="ARBA" id="ARBA00022884"/>
    </source>
</evidence>
<comment type="function">
    <text evidence="5">This is one of the proteins that binds to the 5S RNA in the ribosome where it forms part of the central protuberance.</text>
</comment>
<evidence type="ECO:0000313" key="9">
    <source>
        <dbReference type="EMBL" id="NMC61530.1"/>
    </source>
</evidence>
<comment type="subunit">
    <text evidence="5">Part of the 50S ribosomal subunit; part of the 5S rRNA/L5/L18/L25 subcomplex. Contacts the 5S rRNA. Binds to the 5S rRNA independently of L5 and L18.</text>
</comment>
<name>A0A7X9IK28_9DELT</name>
<dbReference type="InterPro" id="IPR001021">
    <property type="entry name" value="Ribosomal_bL25_long"/>
</dbReference>
<keyword evidence="3 5" id="KW-0689">Ribosomal protein</keyword>
<keyword evidence="2 5" id="KW-0694">RNA-binding</keyword>
<proteinExistence type="inferred from homology"/>
<dbReference type="CDD" id="cd00495">
    <property type="entry name" value="Ribosomal_L25_TL5_CTC"/>
    <property type="match status" value="1"/>
</dbReference>
<dbReference type="GO" id="GO:0003735">
    <property type="term" value="F:structural constituent of ribosome"/>
    <property type="evidence" value="ECO:0007669"/>
    <property type="project" value="InterPro"/>
</dbReference>
<protein>
    <recommendedName>
        <fullName evidence="5">Large ribosomal subunit protein bL25</fullName>
    </recommendedName>
    <alternativeName>
        <fullName evidence="5">General stress protein CTC</fullName>
    </alternativeName>
</protein>
<evidence type="ECO:0000256" key="5">
    <source>
        <dbReference type="HAMAP-Rule" id="MF_01334"/>
    </source>
</evidence>
<dbReference type="InterPro" id="IPR011035">
    <property type="entry name" value="Ribosomal_bL25/Gln-tRNA_synth"/>
</dbReference>